<organism evidence="2 3">
    <name type="scientific">Stylosanthes scabra</name>
    <dbReference type="NCBI Taxonomy" id="79078"/>
    <lineage>
        <taxon>Eukaryota</taxon>
        <taxon>Viridiplantae</taxon>
        <taxon>Streptophyta</taxon>
        <taxon>Embryophyta</taxon>
        <taxon>Tracheophyta</taxon>
        <taxon>Spermatophyta</taxon>
        <taxon>Magnoliopsida</taxon>
        <taxon>eudicotyledons</taxon>
        <taxon>Gunneridae</taxon>
        <taxon>Pentapetalae</taxon>
        <taxon>rosids</taxon>
        <taxon>fabids</taxon>
        <taxon>Fabales</taxon>
        <taxon>Fabaceae</taxon>
        <taxon>Papilionoideae</taxon>
        <taxon>50 kb inversion clade</taxon>
        <taxon>dalbergioids sensu lato</taxon>
        <taxon>Dalbergieae</taxon>
        <taxon>Pterocarpus clade</taxon>
        <taxon>Stylosanthes</taxon>
    </lineage>
</organism>
<reference evidence="2 3" key="1">
    <citation type="journal article" date="2023" name="Plants (Basel)">
        <title>Bridging the Gap: Combining Genomics and Transcriptomics Approaches to Understand Stylosanthes scabra, an Orphan Legume from the Brazilian Caatinga.</title>
        <authorList>
            <person name="Ferreira-Neto J.R.C."/>
            <person name="da Silva M.D."/>
            <person name="Binneck E."/>
            <person name="de Melo N.F."/>
            <person name="da Silva R.H."/>
            <person name="de Melo A.L.T.M."/>
            <person name="Pandolfi V."/>
            <person name="Bustamante F.O."/>
            <person name="Brasileiro-Vidal A.C."/>
            <person name="Benko-Iseppon A.M."/>
        </authorList>
    </citation>
    <scope>NUCLEOTIDE SEQUENCE [LARGE SCALE GENOMIC DNA]</scope>
    <source>
        <tissue evidence="2">Leaves</tissue>
    </source>
</reference>
<keyword evidence="3" id="KW-1185">Reference proteome</keyword>
<feature type="region of interest" description="Disordered" evidence="1">
    <location>
        <begin position="211"/>
        <end position="237"/>
    </location>
</feature>
<dbReference type="InterPro" id="IPR038765">
    <property type="entry name" value="Papain-like_cys_pep_sf"/>
</dbReference>
<dbReference type="Gene3D" id="3.40.395.10">
    <property type="entry name" value="Adenoviral Proteinase, Chain A"/>
    <property type="match status" value="1"/>
</dbReference>
<name>A0ABU6QQ71_9FABA</name>
<proteinExistence type="predicted"/>
<dbReference type="Proteomes" id="UP001341840">
    <property type="component" value="Unassembled WGS sequence"/>
</dbReference>
<protein>
    <submittedName>
        <fullName evidence="2">Uncharacterized protein</fullName>
    </submittedName>
</protein>
<sequence>MYIEIVFRVDRLTLERKSFWCLHPKKPMLKEIIDAVATMLTDEKHDSIWWLPTSFQALALNPTTHYKETLEFIIRRFMGYVDETAKYLVVLDLRDSKVVYLDSLKDVTARSDMVKIIDFLEHSIPPNITSDFEFLEPYVAQQDSNDFGVWVAHWMQMASLWASYNPEVVNMQHRYRLATSLVLTKANLKRDECLLAALSYYEGRDGSRVQELDISSDSSSSTKGKDVVNATNDNVEI</sequence>
<accession>A0ABU6QQ71</accession>
<gene>
    <name evidence="2" type="ORF">PIB30_077649</name>
</gene>
<evidence type="ECO:0000313" key="2">
    <source>
        <dbReference type="EMBL" id="MED6114166.1"/>
    </source>
</evidence>
<dbReference type="SUPFAM" id="SSF54001">
    <property type="entry name" value="Cysteine proteinases"/>
    <property type="match status" value="1"/>
</dbReference>
<evidence type="ECO:0000256" key="1">
    <source>
        <dbReference type="SAM" id="MobiDB-lite"/>
    </source>
</evidence>
<evidence type="ECO:0000313" key="3">
    <source>
        <dbReference type="Proteomes" id="UP001341840"/>
    </source>
</evidence>
<dbReference type="EMBL" id="JASCZI010001051">
    <property type="protein sequence ID" value="MED6114166.1"/>
    <property type="molecule type" value="Genomic_DNA"/>
</dbReference>
<comment type="caution">
    <text evidence="2">The sequence shown here is derived from an EMBL/GenBank/DDBJ whole genome shotgun (WGS) entry which is preliminary data.</text>
</comment>